<dbReference type="Proteomes" id="UP000034160">
    <property type="component" value="Unassembled WGS sequence"/>
</dbReference>
<accession>A0A0G1AF18</accession>
<gene>
    <name evidence="1" type="ORF">UU93_C0005G0029</name>
</gene>
<reference evidence="1 2" key="1">
    <citation type="journal article" date="2015" name="Nature">
        <title>rRNA introns, odd ribosomes, and small enigmatic genomes across a large radiation of phyla.</title>
        <authorList>
            <person name="Brown C.T."/>
            <person name="Hug L.A."/>
            <person name="Thomas B.C."/>
            <person name="Sharon I."/>
            <person name="Castelle C.J."/>
            <person name="Singh A."/>
            <person name="Wilkins M.J."/>
            <person name="Williams K.H."/>
            <person name="Banfield J.F."/>
        </authorList>
    </citation>
    <scope>NUCLEOTIDE SEQUENCE [LARGE SCALE GENOMIC DNA]</scope>
</reference>
<organism evidence="1 2">
    <name type="scientific">Candidatus Amesbacteria bacterium GW2011_GWA2_42_12</name>
    <dbReference type="NCBI Taxonomy" id="1618356"/>
    <lineage>
        <taxon>Bacteria</taxon>
        <taxon>Candidatus Amesiibacteriota</taxon>
    </lineage>
</organism>
<protein>
    <submittedName>
        <fullName evidence="1">Uncharacterized protein</fullName>
    </submittedName>
</protein>
<evidence type="ECO:0000313" key="2">
    <source>
        <dbReference type="Proteomes" id="UP000034160"/>
    </source>
</evidence>
<dbReference type="InterPro" id="IPR014942">
    <property type="entry name" value="AbiEii"/>
</dbReference>
<dbReference type="STRING" id="1618356.UU93_C0005G0029"/>
<evidence type="ECO:0000313" key="1">
    <source>
        <dbReference type="EMBL" id="KKS32721.1"/>
    </source>
</evidence>
<proteinExistence type="predicted"/>
<comment type="caution">
    <text evidence="1">The sequence shown here is derived from an EMBL/GenBank/DDBJ whole genome shotgun (WGS) entry which is preliminary data.</text>
</comment>
<dbReference type="Pfam" id="PF08843">
    <property type="entry name" value="AbiEii"/>
    <property type="match status" value="1"/>
</dbReference>
<dbReference type="PATRIC" id="fig|1618356.3.peg.321"/>
<sequence>MHDEILSSKQKPLLSLVKTFSSKFCLIGGTAVALQLGHRRSIDFDLMTFSELKTNDIRNQIGKNYQIETVLIDETNEFTIVINGVKFTFLKYPFDIHPDIDFKEIIKMPSLLTLGAMKAYALGRRAKWKDYVDLYFIINSFTLKDLIDEANTIFGNEFNEKLFREQLAYFEDIDYTEKVDFMTGFEISGKVIKTRLTEMSLMK</sequence>
<name>A0A0G1AF18_9BACT</name>
<dbReference type="AlphaFoldDB" id="A0A0G1AF18"/>
<dbReference type="EMBL" id="LCCN01000005">
    <property type="protein sequence ID" value="KKS32721.1"/>
    <property type="molecule type" value="Genomic_DNA"/>
</dbReference>